<name>A0A9P3GIB1_9APHY</name>
<dbReference type="InterPro" id="IPR032805">
    <property type="entry name" value="Wax_synthase_dom"/>
</dbReference>
<evidence type="ECO:0000256" key="3">
    <source>
        <dbReference type="ARBA" id="ARBA00007282"/>
    </source>
</evidence>
<feature type="transmembrane region" description="Helical" evidence="8">
    <location>
        <begin position="181"/>
        <end position="201"/>
    </location>
</feature>
<dbReference type="OrthoDB" id="1077582at2759"/>
<evidence type="ECO:0000259" key="9">
    <source>
        <dbReference type="Pfam" id="PF13813"/>
    </source>
</evidence>
<sequence length="397" mass="43380">MAGPLLLIYAAPLHLAISLILSMRHRPVFATRFSVFAALLAATVIYVSLNSGSTGELSSYVAAVEMGNACFLAALLLLLRDPVRDCRHEAQKEEAAQMPYWRRLWWALSLTYSHRGVGWNYQVAHLPLRPTHTRRNFIASRIARLALHGLLMDVVHSYMSLDPILSASRDTVAELRLQRPWLFVFDSGVWVLYFYTGYNIVYDALSLAAVASGCSEPNAWPVSFGRWTDAYTVRRFWGRVWHQMLRHSVSGLGKACARALRCAPGSWASSHVQLFAAFALSGAAHALGDCVLGIPGASIRFFVAQALAITLEDAVVAGGTRLGVVDTPAVRMCGFVWTAAWVSYSNAWLGLAGPQLEAGHAHGQVATVSFVRPVLRYAAAVTGVDILKLVEAFVKGP</sequence>
<dbReference type="PANTHER" id="PTHR31595">
    <property type="entry name" value="LONG-CHAIN-ALCOHOL O-FATTY-ACYLTRANSFERASE 3-RELATED"/>
    <property type="match status" value="1"/>
</dbReference>
<evidence type="ECO:0000256" key="6">
    <source>
        <dbReference type="ARBA" id="ARBA00022989"/>
    </source>
</evidence>
<comment type="subcellular location">
    <subcellularLocation>
        <location evidence="1">Membrane</location>
        <topology evidence="1">Multi-pass membrane protein</topology>
    </subcellularLocation>
</comment>
<feature type="transmembrane region" description="Helical" evidence="8">
    <location>
        <begin position="29"/>
        <end position="48"/>
    </location>
</feature>
<keyword evidence="7 8" id="KW-0472">Membrane</keyword>
<dbReference type="GO" id="GO:0016020">
    <property type="term" value="C:membrane"/>
    <property type="evidence" value="ECO:0007669"/>
    <property type="project" value="UniProtKB-SubCell"/>
</dbReference>
<comment type="caution">
    <text evidence="10">The sequence shown here is derived from an EMBL/GenBank/DDBJ whole genome shotgun (WGS) entry which is preliminary data.</text>
</comment>
<organism evidence="10 11">
    <name type="scientific">Phanerochaete sordida</name>
    <dbReference type="NCBI Taxonomy" id="48140"/>
    <lineage>
        <taxon>Eukaryota</taxon>
        <taxon>Fungi</taxon>
        <taxon>Dikarya</taxon>
        <taxon>Basidiomycota</taxon>
        <taxon>Agaricomycotina</taxon>
        <taxon>Agaricomycetes</taxon>
        <taxon>Polyporales</taxon>
        <taxon>Phanerochaetaceae</taxon>
        <taxon>Phanerochaete</taxon>
    </lineage>
</organism>
<dbReference type="AlphaFoldDB" id="A0A9P3GIB1"/>
<keyword evidence="6 8" id="KW-1133">Transmembrane helix</keyword>
<dbReference type="GO" id="GO:0006629">
    <property type="term" value="P:lipid metabolic process"/>
    <property type="evidence" value="ECO:0007669"/>
    <property type="project" value="InterPro"/>
</dbReference>
<protein>
    <submittedName>
        <fullName evidence="10">Membrane bound O-acyl transferase family-domain-containing protein</fullName>
    </submittedName>
</protein>
<dbReference type="EMBL" id="BPQB01000050">
    <property type="protein sequence ID" value="GJE95597.1"/>
    <property type="molecule type" value="Genomic_DNA"/>
</dbReference>
<feature type="transmembrane region" description="Helical" evidence="8">
    <location>
        <begin position="60"/>
        <end position="79"/>
    </location>
</feature>
<feature type="domain" description="Wax synthase" evidence="9">
    <location>
        <begin position="220"/>
        <end position="303"/>
    </location>
</feature>
<keyword evidence="5 8" id="KW-0812">Transmembrane</keyword>
<evidence type="ECO:0000256" key="2">
    <source>
        <dbReference type="ARBA" id="ARBA00005179"/>
    </source>
</evidence>
<evidence type="ECO:0000313" key="10">
    <source>
        <dbReference type="EMBL" id="GJE95597.1"/>
    </source>
</evidence>
<dbReference type="GO" id="GO:0008374">
    <property type="term" value="F:O-acyltransferase activity"/>
    <property type="evidence" value="ECO:0007669"/>
    <property type="project" value="InterPro"/>
</dbReference>
<dbReference type="PANTHER" id="PTHR31595:SF57">
    <property type="entry name" value="OS04G0481900 PROTEIN"/>
    <property type="match status" value="1"/>
</dbReference>
<accession>A0A9P3GIB1</accession>
<comment type="similarity">
    <text evidence="3">Belongs to the wax synthase family.</text>
</comment>
<evidence type="ECO:0000256" key="8">
    <source>
        <dbReference type="SAM" id="Phobius"/>
    </source>
</evidence>
<evidence type="ECO:0000313" key="11">
    <source>
        <dbReference type="Proteomes" id="UP000703269"/>
    </source>
</evidence>
<evidence type="ECO:0000256" key="7">
    <source>
        <dbReference type="ARBA" id="ARBA00023136"/>
    </source>
</evidence>
<proteinExistence type="inferred from homology"/>
<keyword evidence="11" id="KW-1185">Reference proteome</keyword>
<evidence type="ECO:0000256" key="5">
    <source>
        <dbReference type="ARBA" id="ARBA00022692"/>
    </source>
</evidence>
<dbReference type="InterPro" id="IPR044851">
    <property type="entry name" value="Wax_synthase"/>
</dbReference>
<evidence type="ECO:0000256" key="4">
    <source>
        <dbReference type="ARBA" id="ARBA00022679"/>
    </source>
</evidence>
<reference evidence="10 11" key="1">
    <citation type="submission" date="2021-08" db="EMBL/GenBank/DDBJ databases">
        <title>Draft Genome Sequence of Phanerochaete sordida strain YK-624.</title>
        <authorList>
            <person name="Mori T."/>
            <person name="Dohra H."/>
            <person name="Suzuki T."/>
            <person name="Kawagishi H."/>
            <person name="Hirai H."/>
        </authorList>
    </citation>
    <scope>NUCLEOTIDE SEQUENCE [LARGE SCALE GENOMIC DNA]</scope>
    <source>
        <strain evidence="10 11">YK-624</strain>
    </source>
</reference>
<gene>
    <name evidence="10" type="ORF">PsYK624_117830</name>
</gene>
<dbReference type="Pfam" id="PF13813">
    <property type="entry name" value="MBOAT_2"/>
    <property type="match status" value="1"/>
</dbReference>
<comment type="pathway">
    <text evidence="2">Secondary metabolite biosynthesis.</text>
</comment>
<keyword evidence="4 10" id="KW-0808">Transferase</keyword>
<dbReference type="Proteomes" id="UP000703269">
    <property type="component" value="Unassembled WGS sequence"/>
</dbReference>
<evidence type="ECO:0000256" key="1">
    <source>
        <dbReference type="ARBA" id="ARBA00004141"/>
    </source>
</evidence>
<feature type="transmembrane region" description="Helical" evidence="8">
    <location>
        <begin position="6"/>
        <end position="22"/>
    </location>
</feature>